<dbReference type="SMART" id="SM00028">
    <property type="entry name" value="TPR"/>
    <property type="match status" value="2"/>
</dbReference>
<feature type="repeat" description="TPR" evidence="1">
    <location>
        <begin position="6"/>
        <end position="39"/>
    </location>
</feature>
<protein>
    <submittedName>
        <fullName evidence="2">Tetratricopeptide repeat protein</fullName>
    </submittedName>
</protein>
<dbReference type="AlphaFoldDB" id="A0AA45C5N9"/>
<dbReference type="Pfam" id="PF00515">
    <property type="entry name" value="TPR_1"/>
    <property type="match status" value="1"/>
</dbReference>
<keyword evidence="1" id="KW-0802">TPR repeat</keyword>
<sequence length="151" mass="17886">MNENKAREYNNMGNLFMQKKDYNQALDFYLKAISLYDEESVFYHNAGVCLLILEEKQRAITLLKRAFEKGTKIDETELYLVSALYEIENYSDVLSFKEKRNNKYYIDINMLKLKSAIKLSKIQQAKKIINTLKMAGFNSQELELIENMLWR</sequence>
<name>A0AA45C5N9_9BACT</name>
<evidence type="ECO:0000313" key="3">
    <source>
        <dbReference type="Proteomes" id="UP000245921"/>
    </source>
</evidence>
<dbReference type="InterPro" id="IPR011990">
    <property type="entry name" value="TPR-like_helical_dom_sf"/>
</dbReference>
<accession>A0AA45C5N9</accession>
<dbReference type="RefSeq" id="WP_109605343.1">
    <property type="nucleotide sequence ID" value="NZ_JAMHJO010000013.1"/>
</dbReference>
<reference evidence="2 3" key="1">
    <citation type="submission" date="2018-05" db="EMBL/GenBank/DDBJ databases">
        <title>Genomic Encyclopedia of Type Strains, Phase IV (KMG-IV): sequencing the most valuable type-strain genomes for metagenomic binning, comparative biology and taxonomic classification.</title>
        <authorList>
            <person name="Goeker M."/>
        </authorList>
    </citation>
    <scope>NUCLEOTIDE SEQUENCE [LARGE SCALE GENOMIC DNA]</scope>
    <source>
        <strain evidence="2 3">DSM 24906</strain>
    </source>
</reference>
<dbReference type="InterPro" id="IPR019734">
    <property type="entry name" value="TPR_rpt"/>
</dbReference>
<dbReference type="PROSITE" id="PS50293">
    <property type="entry name" value="TPR_REGION"/>
    <property type="match status" value="1"/>
</dbReference>
<keyword evidence="3" id="KW-1185">Reference proteome</keyword>
<gene>
    <name evidence="2" type="ORF">C7380_11412</name>
</gene>
<organism evidence="2 3">
    <name type="scientific">Oceanotoga teriensis</name>
    <dbReference type="NCBI Taxonomy" id="515440"/>
    <lineage>
        <taxon>Bacteria</taxon>
        <taxon>Thermotogati</taxon>
        <taxon>Thermotogota</taxon>
        <taxon>Thermotogae</taxon>
        <taxon>Petrotogales</taxon>
        <taxon>Petrotogaceae</taxon>
        <taxon>Oceanotoga</taxon>
    </lineage>
</organism>
<dbReference type="SUPFAM" id="SSF48452">
    <property type="entry name" value="TPR-like"/>
    <property type="match status" value="1"/>
</dbReference>
<evidence type="ECO:0000256" key="1">
    <source>
        <dbReference type="PROSITE-ProRule" id="PRU00339"/>
    </source>
</evidence>
<dbReference type="PROSITE" id="PS50005">
    <property type="entry name" value="TPR"/>
    <property type="match status" value="1"/>
</dbReference>
<comment type="caution">
    <text evidence="2">The sequence shown here is derived from an EMBL/GenBank/DDBJ whole genome shotgun (WGS) entry which is preliminary data.</text>
</comment>
<evidence type="ECO:0000313" key="2">
    <source>
        <dbReference type="EMBL" id="PWJ89609.1"/>
    </source>
</evidence>
<dbReference type="Gene3D" id="1.25.40.10">
    <property type="entry name" value="Tetratricopeptide repeat domain"/>
    <property type="match status" value="1"/>
</dbReference>
<proteinExistence type="predicted"/>
<dbReference type="Proteomes" id="UP000245921">
    <property type="component" value="Unassembled WGS sequence"/>
</dbReference>
<dbReference type="EMBL" id="QGGI01000014">
    <property type="protein sequence ID" value="PWJ89609.1"/>
    <property type="molecule type" value="Genomic_DNA"/>
</dbReference>